<gene>
    <name evidence="2" type="ORF">EDC14_10092</name>
</gene>
<accession>A0A4R1RVK5</accession>
<proteinExistence type="predicted"/>
<evidence type="ECO:0000313" key="3">
    <source>
        <dbReference type="Proteomes" id="UP000295008"/>
    </source>
</evidence>
<dbReference type="Proteomes" id="UP000295008">
    <property type="component" value="Unassembled WGS sequence"/>
</dbReference>
<sequence length="237" mass="28007">MTVDMMINELKKFSSTRLYFGATDKLVRNIEEKNIWLPQKHQELLAYSNGIEVYGGYFRLFGLDPKNDLEMINWNDYQKWKFAWLDKVADFWCFGETAWGDQYAYRYDELLKGNSSKVYFLYAATMEAEMICNDFEEFFEKEFLRCAIAPYDVMISIARKRLGDLDNRFHIVYNPSLLLGGHEEIENVMKLPATTAMIFNGDLATQLTNEPMERAVKEIQIYQDERGRNRIRVIWAK</sequence>
<dbReference type="RefSeq" id="WP_132013966.1">
    <property type="nucleotide sequence ID" value="NZ_SLUN01000009.1"/>
</dbReference>
<protein>
    <recommendedName>
        <fullName evidence="1">Knr4/Smi1-like domain-containing protein</fullName>
    </recommendedName>
</protein>
<evidence type="ECO:0000259" key="1">
    <source>
        <dbReference type="Pfam" id="PF09346"/>
    </source>
</evidence>
<dbReference type="InterPro" id="IPR018958">
    <property type="entry name" value="Knr4/Smi1-like_dom"/>
</dbReference>
<dbReference type="OrthoDB" id="672028at2"/>
<name>A0A4R1RVK5_HYDET</name>
<dbReference type="Pfam" id="PF09346">
    <property type="entry name" value="SMI1_KNR4"/>
    <property type="match status" value="1"/>
</dbReference>
<keyword evidence="3" id="KW-1185">Reference proteome</keyword>
<dbReference type="EMBL" id="SLUN01000009">
    <property type="protein sequence ID" value="TCL70685.1"/>
    <property type="molecule type" value="Genomic_DNA"/>
</dbReference>
<dbReference type="Gene3D" id="3.40.1580.10">
    <property type="entry name" value="SMI1/KNR4-like"/>
    <property type="match status" value="1"/>
</dbReference>
<evidence type="ECO:0000313" key="2">
    <source>
        <dbReference type="EMBL" id="TCL70685.1"/>
    </source>
</evidence>
<organism evidence="2 3">
    <name type="scientific">Hydrogenispora ethanolica</name>
    <dbReference type="NCBI Taxonomy" id="1082276"/>
    <lineage>
        <taxon>Bacteria</taxon>
        <taxon>Bacillati</taxon>
        <taxon>Bacillota</taxon>
        <taxon>Hydrogenispora</taxon>
    </lineage>
</organism>
<comment type="caution">
    <text evidence="2">The sequence shown here is derived from an EMBL/GenBank/DDBJ whole genome shotgun (WGS) entry which is preliminary data.</text>
</comment>
<dbReference type="InterPro" id="IPR037883">
    <property type="entry name" value="Knr4/Smi1-like_sf"/>
</dbReference>
<dbReference type="AlphaFoldDB" id="A0A4R1RVK5"/>
<reference evidence="2 3" key="1">
    <citation type="submission" date="2019-03" db="EMBL/GenBank/DDBJ databases">
        <title>Genomic Encyclopedia of Type Strains, Phase IV (KMG-IV): sequencing the most valuable type-strain genomes for metagenomic binning, comparative biology and taxonomic classification.</title>
        <authorList>
            <person name="Goeker M."/>
        </authorList>
    </citation>
    <scope>NUCLEOTIDE SEQUENCE [LARGE SCALE GENOMIC DNA]</scope>
    <source>
        <strain evidence="2 3">LX-B</strain>
    </source>
</reference>
<dbReference type="SUPFAM" id="SSF160631">
    <property type="entry name" value="SMI1/KNR4-like"/>
    <property type="match status" value="1"/>
</dbReference>
<feature type="domain" description="Knr4/Smi1-like" evidence="1">
    <location>
        <begin position="21"/>
        <end position="140"/>
    </location>
</feature>